<dbReference type="GO" id="GO:0044718">
    <property type="term" value="P:siderophore transmembrane transport"/>
    <property type="evidence" value="ECO:0007669"/>
    <property type="project" value="TreeGrafter"/>
</dbReference>
<dbReference type="SUPFAM" id="SSF56935">
    <property type="entry name" value="Porins"/>
    <property type="match status" value="2"/>
</dbReference>
<keyword evidence="2" id="KW-0813">Transport</keyword>
<feature type="chain" id="PRO_5011457793" evidence="3">
    <location>
        <begin position="21"/>
        <end position="203"/>
    </location>
</feature>
<dbReference type="PROSITE" id="PS52016">
    <property type="entry name" value="TONB_DEPENDENT_REC_3"/>
    <property type="match status" value="1"/>
</dbReference>
<organism evidence="5 6">
    <name type="scientific">Pedobacter rhizosphaerae</name>
    <dbReference type="NCBI Taxonomy" id="390241"/>
    <lineage>
        <taxon>Bacteria</taxon>
        <taxon>Pseudomonadati</taxon>
        <taxon>Bacteroidota</taxon>
        <taxon>Sphingobacteriia</taxon>
        <taxon>Sphingobacteriales</taxon>
        <taxon>Sphingobacteriaceae</taxon>
        <taxon>Pedobacter</taxon>
    </lineage>
</organism>
<gene>
    <name evidence="5" type="ORF">SAMN04488023_104188</name>
</gene>
<protein>
    <submittedName>
        <fullName evidence="5">TonB-dependent outer membrane receptor, SusC/RagA subfamily, signature region</fullName>
    </submittedName>
</protein>
<keyword evidence="6" id="KW-1185">Reference proteome</keyword>
<dbReference type="Pfam" id="PF07715">
    <property type="entry name" value="Plug"/>
    <property type="match status" value="2"/>
</dbReference>
<feature type="domain" description="TonB-dependent receptor plug" evidence="4">
    <location>
        <begin position="116"/>
        <end position="192"/>
    </location>
</feature>
<comment type="subcellular location">
    <subcellularLocation>
        <location evidence="2">Cell outer membrane</location>
        <topology evidence="2">Multi-pass membrane protein</topology>
    </subcellularLocation>
</comment>
<keyword evidence="2" id="KW-0812">Transmembrane</keyword>
<evidence type="ECO:0000256" key="3">
    <source>
        <dbReference type="SAM" id="SignalP"/>
    </source>
</evidence>
<dbReference type="InterPro" id="IPR012910">
    <property type="entry name" value="Plug_dom"/>
</dbReference>
<comment type="similarity">
    <text evidence="2">Belongs to the TonB-dependent receptor family.</text>
</comment>
<keyword evidence="2" id="KW-1134">Transmembrane beta strand</keyword>
<accession>A0A1H9LK68</accession>
<dbReference type="Gene3D" id="2.170.130.10">
    <property type="entry name" value="TonB-dependent receptor, plug domain"/>
    <property type="match status" value="2"/>
</dbReference>
<keyword evidence="1 3" id="KW-0732">Signal</keyword>
<evidence type="ECO:0000313" key="6">
    <source>
        <dbReference type="Proteomes" id="UP000199572"/>
    </source>
</evidence>
<dbReference type="GO" id="GO:0009279">
    <property type="term" value="C:cell outer membrane"/>
    <property type="evidence" value="ECO:0007669"/>
    <property type="project" value="UniProtKB-SubCell"/>
</dbReference>
<feature type="signal peptide" evidence="3">
    <location>
        <begin position="1"/>
        <end position="20"/>
    </location>
</feature>
<evidence type="ECO:0000259" key="4">
    <source>
        <dbReference type="Pfam" id="PF07715"/>
    </source>
</evidence>
<dbReference type="InterPro" id="IPR039426">
    <property type="entry name" value="TonB-dep_rcpt-like"/>
</dbReference>
<keyword evidence="2" id="KW-0472">Membrane</keyword>
<evidence type="ECO:0000256" key="2">
    <source>
        <dbReference type="PROSITE-ProRule" id="PRU01360"/>
    </source>
</evidence>
<dbReference type="PANTHER" id="PTHR30069">
    <property type="entry name" value="TONB-DEPENDENT OUTER MEMBRANE RECEPTOR"/>
    <property type="match status" value="1"/>
</dbReference>
<keyword evidence="2" id="KW-0998">Cell outer membrane</keyword>
<reference evidence="5 6" key="1">
    <citation type="submission" date="2016-10" db="EMBL/GenBank/DDBJ databases">
        <authorList>
            <person name="de Groot N.N."/>
        </authorList>
    </citation>
    <scope>NUCLEOTIDE SEQUENCE [LARGE SCALE GENOMIC DNA]</scope>
    <source>
        <strain evidence="5 6">DSM 18610</strain>
    </source>
</reference>
<dbReference type="PANTHER" id="PTHR30069:SF29">
    <property type="entry name" value="HEMOGLOBIN AND HEMOGLOBIN-HAPTOGLOBIN-BINDING PROTEIN 1-RELATED"/>
    <property type="match status" value="1"/>
</dbReference>
<evidence type="ECO:0000256" key="1">
    <source>
        <dbReference type="ARBA" id="ARBA00022729"/>
    </source>
</evidence>
<keyword evidence="5" id="KW-0675">Receptor</keyword>
<dbReference type="InterPro" id="IPR037066">
    <property type="entry name" value="Plug_dom_sf"/>
</dbReference>
<dbReference type="GO" id="GO:0015344">
    <property type="term" value="F:siderophore uptake transmembrane transporter activity"/>
    <property type="evidence" value="ECO:0007669"/>
    <property type="project" value="TreeGrafter"/>
</dbReference>
<feature type="domain" description="TonB-dependent receptor plug" evidence="4">
    <location>
        <begin position="12"/>
        <end position="93"/>
    </location>
</feature>
<dbReference type="EMBL" id="FOGG01000004">
    <property type="protein sequence ID" value="SER11902.1"/>
    <property type="molecule type" value="Genomic_DNA"/>
</dbReference>
<dbReference type="AlphaFoldDB" id="A0A1H9LK68"/>
<dbReference type="NCBIfam" id="TIGR04057">
    <property type="entry name" value="SusC_RagA_signa"/>
    <property type="match status" value="1"/>
</dbReference>
<dbReference type="RefSeq" id="WP_090882016.1">
    <property type="nucleotide sequence ID" value="NZ_FOGG01000004.1"/>
</dbReference>
<dbReference type="STRING" id="390241.SAMN04488023_104188"/>
<dbReference type="InterPro" id="IPR023997">
    <property type="entry name" value="TonB-dep_OMP_SusC/RagA_CS"/>
</dbReference>
<sequence length="203" mass="21847">MRKLMTVLLLVSGTAGLCHAQKTDTTQKKIFIRLNNNSARIRQNPLIIIDGHKQLWGGESSLNGLDAEDIKSISVLKDSSAVATYGFAAKNGVILVTTKSGIDKIISQKYQANEPLHGDISGISIRGKNKNTATFSLGNSSDVKNKPLYIIDGKEMTEDEAKNISPDSIESISVLKDGSAVTLHGDKGKNGVIIIKTKNSKKN</sequence>
<dbReference type="OrthoDB" id="1040521at2"/>
<dbReference type="Proteomes" id="UP000199572">
    <property type="component" value="Unassembled WGS sequence"/>
</dbReference>
<name>A0A1H9LK68_9SPHI</name>
<proteinExistence type="inferred from homology"/>
<evidence type="ECO:0000313" key="5">
    <source>
        <dbReference type="EMBL" id="SER11902.1"/>
    </source>
</evidence>